<name>A0A5J6ST40_9BACI</name>
<gene>
    <name evidence="2" type="ORF">PB01_15210</name>
</gene>
<keyword evidence="2" id="KW-0808">Transferase</keyword>
<dbReference type="KEGG" id="psyo:PB01_15210"/>
<organism evidence="2 3">
    <name type="scientific">Psychrobacillus glaciei</name>
    <dbReference type="NCBI Taxonomy" id="2283160"/>
    <lineage>
        <taxon>Bacteria</taxon>
        <taxon>Bacillati</taxon>
        <taxon>Bacillota</taxon>
        <taxon>Bacilli</taxon>
        <taxon>Bacillales</taxon>
        <taxon>Bacillaceae</taxon>
        <taxon>Psychrobacillus</taxon>
    </lineage>
</organism>
<protein>
    <submittedName>
        <fullName evidence="2">N-acetyltransferase</fullName>
    </submittedName>
</protein>
<dbReference type="OrthoDB" id="9795206at2"/>
<keyword evidence="3" id="KW-1185">Reference proteome</keyword>
<dbReference type="Pfam" id="PF13302">
    <property type="entry name" value="Acetyltransf_3"/>
    <property type="match status" value="1"/>
</dbReference>
<dbReference type="EMBL" id="CP031223">
    <property type="protein sequence ID" value="QFG00065.1"/>
    <property type="molecule type" value="Genomic_DNA"/>
</dbReference>
<feature type="domain" description="N-acetyltransferase" evidence="1">
    <location>
        <begin position="6"/>
        <end position="171"/>
    </location>
</feature>
<evidence type="ECO:0000313" key="3">
    <source>
        <dbReference type="Proteomes" id="UP000325517"/>
    </source>
</evidence>
<dbReference type="Gene3D" id="3.40.630.30">
    <property type="match status" value="1"/>
</dbReference>
<dbReference type="PROSITE" id="PS51186">
    <property type="entry name" value="GNAT"/>
    <property type="match status" value="1"/>
</dbReference>
<dbReference type="Proteomes" id="UP000325517">
    <property type="component" value="Chromosome"/>
</dbReference>
<dbReference type="InterPro" id="IPR016181">
    <property type="entry name" value="Acyl_CoA_acyltransferase"/>
</dbReference>
<dbReference type="PANTHER" id="PTHR43415:SF4">
    <property type="entry name" value="N-ACETYLTRANSFERASE DOMAIN-CONTAINING PROTEIN"/>
    <property type="match status" value="1"/>
</dbReference>
<proteinExistence type="predicted"/>
<dbReference type="PANTHER" id="PTHR43415">
    <property type="entry name" value="SPERMIDINE N(1)-ACETYLTRANSFERASE"/>
    <property type="match status" value="1"/>
</dbReference>
<dbReference type="InterPro" id="IPR000182">
    <property type="entry name" value="GNAT_dom"/>
</dbReference>
<evidence type="ECO:0000313" key="2">
    <source>
        <dbReference type="EMBL" id="QFG00065.1"/>
    </source>
</evidence>
<dbReference type="GO" id="GO:0016747">
    <property type="term" value="F:acyltransferase activity, transferring groups other than amino-acyl groups"/>
    <property type="evidence" value="ECO:0007669"/>
    <property type="project" value="InterPro"/>
</dbReference>
<dbReference type="SUPFAM" id="SSF55729">
    <property type="entry name" value="Acyl-CoA N-acyltransferases (Nat)"/>
    <property type="match status" value="1"/>
</dbReference>
<evidence type="ECO:0000259" key="1">
    <source>
        <dbReference type="PROSITE" id="PS51186"/>
    </source>
</evidence>
<sequence length="177" mass="21191">MELKEVTIRPVVEEEILRLWELSAKETSPEWKKWDAPYIPYEPKTLEQFLEKKDQYINQEDFWGICVDELLVGSLCYYWEHEASLWLEMGIIIYEPAFWNGGIGTAAIRMWITHLFNDLPLVRIGYTTWSGNDRMIKVGEKLGMTMEARLRKCFFYNGLYYDSIRMGILREEWEERV</sequence>
<accession>A0A5J6ST40</accession>
<reference evidence="2 3" key="1">
    <citation type="submission" date="2018-07" db="EMBL/GenBank/DDBJ databases">
        <title>Complete genome sequence of Psychrobacillus sp. PB01, isolated from iceberg, and comparative genome analysis of Psychrobacillus strains.</title>
        <authorList>
            <person name="Lee P.C."/>
        </authorList>
    </citation>
    <scope>NUCLEOTIDE SEQUENCE [LARGE SCALE GENOMIC DNA]</scope>
    <source>
        <strain evidence="2 3">PB01</strain>
    </source>
</reference>
<dbReference type="AlphaFoldDB" id="A0A5J6ST40"/>